<evidence type="ECO:0000313" key="2">
    <source>
        <dbReference type="Proteomes" id="UP001500141"/>
    </source>
</evidence>
<comment type="caution">
    <text evidence="1">The sequence shown here is derived from an EMBL/GenBank/DDBJ whole genome shotgun (WGS) entry which is preliminary data.</text>
</comment>
<organism evidence="1 2">
    <name type="scientific">Flavobacterium hankyongi</name>
    <dbReference type="NCBI Taxonomy" id="1176532"/>
    <lineage>
        <taxon>Bacteria</taxon>
        <taxon>Pseudomonadati</taxon>
        <taxon>Bacteroidota</taxon>
        <taxon>Flavobacteriia</taxon>
        <taxon>Flavobacteriales</taxon>
        <taxon>Flavobacteriaceae</taxon>
        <taxon>Flavobacterium</taxon>
    </lineage>
</organism>
<evidence type="ECO:0000313" key="1">
    <source>
        <dbReference type="EMBL" id="GAA4759971.1"/>
    </source>
</evidence>
<gene>
    <name evidence="1" type="ORF">GCM10023230_05840</name>
</gene>
<name>A0ABP8ZMH2_9FLAO</name>
<reference evidence="2" key="1">
    <citation type="journal article" date="2019" name="Int. J. Syst. Evol. Microbiol.">
        <title>The Global Catalogue of Microorganisms (GCM) 10K type strain sequencing project: providing services to taxonomists for standard genome sequencing and annotation.</title>
        <authorList>
            <consortium name="The Broad Institute Genomics Platform"/>
            <consortium name="The Broad Institute Genome Sequencing Center for Infectious Disease"/>
            <person name="Wu L."/>
            <person name="Ma J."/>
        </authorList>
    </citation>
    <scope>NUCLEOTIDE SEQUENCE [LARGE SCALE GENOMIC DNA]</scope>
    <source>
        <strain evidence="2">JCM 18198</strain>
    </source>
</reference>
<sequence>MKLKNFLLITFLAFVSFSCKTKVVDANSLKKEINYIPYYLKVYEADSLFITNNFEKSYQILDSLFQKYEPLEMENYYEYSNYIASSVMSGHVDGLDEKIKKGYLNFGGFGFLHPQGYEIRQKIAKISKLSMDEKNLYKKEYSKKINLALRKEIDIMDDEDQSVRMKNLNEEGMTFFREKHREQLEKIMTTYGYPNYQLIGSMNYQDENWSSLKPIKVVILFLHQDPDFQDKYLPVLLKKLKEGKCSPDDYASIYDKSLWKKSLKLNNEKQLYGTFPNLALDNPQKIDSIRKSIGLPKLGYEMRRVKKLSTKI</sequence>
<dbReference type="RefSeq" id="WP_264544234.1">
    <property type="nucleotide sequence ID" value="NZ_BAABIP010000007.1"/>
</dbReference>
<protein>
    <recommendedName>
        <fullName evidence="3">DUF4375 domain-containing protein</fullName>
    </recommendedName>
</protein>
<dbReference type="Proteomes" id="UP001500141">
    <property type="component" value="Unassembled WGS sequence"/>
</dbReference>
<proteinExistence type="predicted"/>
<dbReference type="EMBL" id="BAABIP010000007">
    <property type="protein sequence ID" value="GAA4759971.1"/>
    <property type="molecule type" value="Genomic_DNA"/>
</dbReference>
<dbReference type="PROSITE" id="PS51257">
    <property type="entry name" value="PROKAR_LIPOPROTEIN"/>
    <property type="match status" value="1"/>
</dbReference>
<keyword evidence="2" id="KW-1185">Reference proteome</keyword>
<accession>A0ABP8ZMH2</accession>
<evidence type="ECO:0008006" key="3">
    <source>
        <dbReference type="Google" id="ProtNLM"/>
    </source>
</evidence>